<dbReference type="GO" id="GO:0005524">
    <property type="term" value="F:ATP binding"/>
    <property type="evidence" value="ECO:0007669"/>
    <property type="project" value="UniProtKB-KW"/>
</dbReference>
<dbReference type="SMART" id="SM00382">
    <property type="entry name" value="AAA"/>
    <property type="match status" value="1"/>
</dbReference>
<evidence type="ECO:0000256" key="2">
    <source>
        <dbReference type="ARBA" id="ARBA00022448"/>
    </source>
</evidence>
<evidence type="ECO:0000259" key="5">
    <source>
        <dbReference type="PROSITE" id="PS50893"/>
    </source>
</evidence>
<dbReference type="Proteomes" id="UP000044136">
    <property type="component" value="Unassembled WGS sequence"/>
</dbReference>
<feature type="domain" description="ABC transporter" evidence="5">
    <location>
        <begin position="6"/>
        <end position="238"/>
    </location>
</feature>
<dbReference type="EMBL" id="CCSE01000001">
    <property type="protein sequence ID" value="CEA01259.1"/>
    <property type="molecule type" value="Genomic_DNA"/>
</dbReference>
<evidence type="ECO:0000313" key="7">
    <source>
        <dbReference type="Proteomes" id="UP000044136"/>
    </source>
</evidence>
<name>A0A078M4Y1_9STAP</name>
<dbReference type="SUPFAM" id="SSF52540">
    <property type="entry name" value="P-loop containing nucleoside triphosphate hydrolases"/>
    <property type="match status" value="1"/>
</dbReference>
<dbReference type="HOGENOM" id="CLU_000604_1_11_9"/>
<dbReference type="InterPro" id="IPR050153">
    <property type="entry name" value="Metal_Ion_Import_ABC"/>
</dbReference>
<dbReference type="AlphaFoldDB" id="A0A078M4Y1"/>
<keyword evidence="3" id="KW-0547">Nucleotide-binding</keyword>
<evidence type="ECO:0000256" key="4">
    <source>
        <dbReference type="ARBA" id="ARBA00022840"/>
    </source>
</evidence>
<accession>A0A078M4Y1</accession>
<dbReference type="RefSeq" id="WP_035809592.1">
    <property type="nucleotide sequence ID" value="NZ_CCSE01000001.1"/>
</dbReference>
<dbReference type="GO" id="GO:0016887">
    <property type="term" value="F:ATP hydrolysis activity"/>
    <property type="evidence" value="ECO:0007669"/>
    <property type="project" value="InterPro"/>
</dbReference>
<keyword evidence="4 6" id="KW-0067">ATP-binding</keyword>
<dbReference type="CDD" id="cd03235">
    <property type="entry name" value="ABC_Metallic_Cations"/>
    <property type="match status" value="1"/>
</dbReference>
<dbReference type="Gene3D" id="3.40.50.300">
    <property type="entry name" value="P-loop containing nucleotide triphosphate hydrolases"/>
    <property type="match status" value="1"/>
</dbReference>
<dbReference type="InterPro" id="IPR017871">
    <property type="entry name" value="ABC_transporter-like_CS"/>
</dbReference>
<reference evidence="6 7" key="1">
    <citation type="submission" date="2014-07" db="EMBL/GenBank/DDBJ databases">
        <authorList>
            <person name="Urmite Genomes Urmite Genomes"/>
        </authorList>
    </citation>
    <scope>NUCLEOTIDE SEQUENCE [LARGE SCALE GENOMIC DNA]</scope>
    <source>
        <strain evidence="6 7">13MG44_air</strain>
    </source>
</reference>
<evidence type="ECO:0000256" key="3">
    <source>
        <dbReference type="ARBA" id="ARBA00022741"/>
    </source>
</evidence>
<dbReference type="STRING" id="1461582.BN1048_01311"/>
<dbReference type="PANTHER" id="PTHR42734:SF5">
    <property type="entry name" value="IRON TRANSPORT SYSTEM ATP-BINDING PROTEIN HI_0361-RELATED"/>
    <property type="match status" value="1"/>
</dbReference>
<sequence length="244" mass="27281">MIEHAISTKNLSVAYSDKPVIWKLDIDVEKGSRTAIVGPNGAGKSTLIKAIMKLVKPVSGESAVSGSTHKSALKEVAYVPQKGEVNWDFPATVFDVVLMGRYVHKGLFKRPNKQDKEIALQALKTMKMTQFKERQISELSGGQRQRVFLARAIAHDANIYIMDEPLQGIDITTEKLIIDTMKKLQADGKTFLVVHHNLNTVPDYFNRVIILNKEIIAAGPVEDVWTEDNINAAYYEKSDEPWTS</sequence>
<dbReference type="FunFam" id="3.40.50.300:FF:000134">
    <property type="entry name" value="Iron-enterobactin ABC transporter ATP-binding protein"/>
    <property type="match status" value="1"/>
</dbReference>
<gene>
    <name evidence="6" type="ORF">BN1048_01311</name>
</gene>
<dbReference type="eggNOG" id="COG1121">
    <property type="taxonomic scope" value="Bacteria"/>
</dbReference>
<evidence type="ECO:0000313" key="6">
    <source>
        <dbReference type="EMBL" id="CEA01259.1"/>
    </source>
</evidence>
<proteinExistence type="inferred from homology"/>
<dbReference type="InterPro" id="IPR027417">
    <property type="entry name" value="P-loop_NTPase"/>
</dbReference>
<organism evidence="6 7">
    <name type="scientific">Jeotgalicoccus saudimassiliensis</name>
    <dbReference type="NCBI Taxonomy" id="1461582"/>
    <lineage>
        <taxon>Bacteria</taxon>
        <taxon>Bacillati</taxon>
        <taxon>Bacillota</taxon>
        <taxon>Bacilli</taxon>
        <taxon>Bacillales</taxon>
        <taxon>Staphylococcaceae</taxon>
        <taxon>Jeotgalicoccus</taxon>
    </lineage>
</organism>
<evidence type="ECO:0000256" key="1">
    <source>
        <dbReference type="ARBA" id="ARBA00005417"/>
    </source>
</evidence>
<keyword evidence="2" id="KW-0813">Transport</keyword>
<dbReference type="Pfam" id="PF00005">
    <property type="entry name" value="ABC_tran"/>
    <property type="match status" value="1"/>
</dbReference>
<comment type="similarity">
    <text evidence="1">Belongs to the ABC transporter superfamily.</text>
</comment>
<keyword evidence="7" id="KW-1185">Reference proteome</keyword>
<dbReference type="PROSITE" id="PS50893">
    <property type="entry name" value="ABC_TRANSPORTER_2"/>
    <property type="match status" value="1"/>
</dbReference>
<dbReference type="OrthoDB" id="9806726at2"/>
<dbReference type="PROSITE" id="PS00211">
    <property type="entry name" value="ABC_TRANSPORTER_1"/>
    <property type="match status" value="1"/>
</dbReference>
<dbReference type="PANTHER" id="PTHR42734">
    <property type="entry name" value="METAL TRANSPORT SYSTEM ATP-BINDING PROTEIN TM_0124-RELATED"/>
    <property type="match status" value="1"/>
</dbReference>
<dbReference type="InterPro" id="IPR003593">
    <property type="entry name" value="AAA+_ATPase"/>
</dbReference>
<protein>
    <submittedName>
        <fullName evidence="6">Putative ABC transporter ATP-binding protein</fullName>
    </submittedName>
</protein>
<dbReference type="InterPro" id="IPR003439">
    <property type="entry name" value="ABC_transporter-like_ATP-bd"/>
</dbReference>